<dbReference type="Gene3D" id="2.30.29.30">
    <property type="entry name" value="Pleckstrin-homology domain (PH domain)/Phosphotyrosine-binding domain (PTB)"/>
    <property type="match status" value="1"/>
</dbReference>
<dbReference type="SUPFAM" id="SSF50729">
    <property type="entry name" value="PH domain-like"/>
    <property type="match status" value="1"/>
</dbReference>
<feature type="region of interest" description="Disordered" evidence="1">
    <location>
        <begin position="1675"/>
        <end position="1695"/>
    </location>
</feature>
<keyword evidence="4" id="KW-1185">Reference proteome</keyword>
<protein>
    <recommendedName>
        <fullName evidence="2">SEC7 domain-containing protein</fullName>
    </recommendedName>
</protein>
<feature type="compositionally biased region" description="Polar residues" evidence="1">
    <location>
        <begin position="1780"/>
        <end position="1793"/>
    </location>
</feature>
<feature type="compositionally biased region" description="Low complexity" evidence="1">
    <location>
        <begin position="1185"/>
        <end position="1196"/>
    </location>
</feature>
<feature type="compositionally biased region" description="Basic and acidic residues" evidence="1">
    <location>
        <begin position="600"/>
        <end position="620"/>
    </location>
</feature>
<evidence type="ECO:0000313" key="4">
    <source>
        <dbReference type="Proteomes" id="UP001583280"/>
    </source>
</evidence>
<feature type="region of interest" description="Disordered" evidence="1">
    <location>
        <begin position="471"/>
        <end position="496"/>
    </location>
</feature>
<feature type="compositionally biased region" description="Low complexity" evidence="1">
    <location>
        <begin position="918"/>
        <end position="950"/>
    </location>
</feature>
<dbReference type="Proteomes" id="UP001583280">
    <property type="component" value="Unassembled WGS sequence"/>
</dbReference>
<name>A0ABR3ZFV4_9PEZI</name>
<feature type="compositionally biased region" description="Pro residues" evidence="1">
    <location>
        <begin position="480"/>
        <end position="494"/>
    </location>
</feature>
<feature type="compositionally biased region" description="Polar residues" evidence="1">
    <location>
        <begin position="430"/>
        <end position="439"/>
    </location>
</feature>
<dbReference type="Pfam" id="PF01369">
    <property type="entry name" value="Sec7"/>
    <property type="match status" value="1"/>
</dbReference>
<feature type="region of interest" description="Disordered" evidence="1">
    <location>
        <begin position="1777"/>
        <end position="1854"/>
    </location>
</feature>
<feature type="compositionally biased region" description="Basic and acidic residues" evidence="1">
    <location>
        <begin position="1409"/>
        <end position="1424"/>
    </location>
</feature>
<feature type="compositionally biased region" description="Low complexity" evidence="1">
    <location>
        <begin position="1061"/>
        <end position="1075"/>
    </location>
</feature>
<proteinExistence type="predicted"/>
<dbReference type="InterPro" id="IPR023394">
    <property type="entry name" value="Sec7_C_sf"/>
</dbReference>
<dbReference type="Gene3D" id="1.10.1000.11">
    <property type="entry name" value="Arf Nucleotide-binding Site Opener,domain 2"/>
    <property type="match status" value="1"/>
</dbReference>
<feature type="compositionally biased region" description="Low complexity" evidence="1">
    <location>
        <begin position="1140"/>
        <end position="1156"/>
    </location>
</feature>
<feature type="compositionally biased region" description="Polar residues" evidence="1">
    <location>
        <begin position="2094"/>
        <end position="2120"/>
    </location>
</feature>
<feature type="domain" description="SEC7" evidence="2">
    <location>
        <begin position="1475"/>
        <end position="1662"/>
    </location>
</feature>
<feature type="compositionally biased region" description="Polar residues" evidence="1">
    <location>
        <begin position="1322"/>
        <end position="1370"/>
    </location>
</feature>
<dbReference type="SUPFAM" id="SSF48425">
    <property type="entry name" value="Sec7 domain"/>
    <property type="match status" value="1"/>
</dbReference>
<feature type="compositionally biased region" description="Polar residues" evidence="1">
    <location>
        <begin position="736"/>
        <end position="745"/>
    </location>
</feature>
<evidence type="ECO:0000313" key="3">
    <source>
        <dbReference type="EMBL" id="KAL1899588.1"/>
    </source>
</evidence>
<feature type="region of interest" description="Disordered" evidence="1">
    <location>
        <begin position="2271"/>
        <end position="2290"/>
    </location>
</feature>
<dbReference type="PANTHER" id="PTHR10663:SF373">
    <property type="entry name" value="PH AND SEC7 DOMAIN-CONTAINING PROTEIN C11E3.11C"/>
    <property type="match status" value="1"/>
</dbReference>
<feature type="compositionally biased region" description="Basic residues" evidence="1">
    <location>
        <begin position="1969"/>
        <end position="1979"/>
    </location>
</feature>
<evidence type="ECO:0000256" key="1">
    <source>
        <dbReference type="SAM" id="MobiDB-lite"/>
    </source>
</evidence>
<feature type="region of interest" description="Disordered" evidence="1">
    <location>
        <begin position="1185"/>
        <end position="1215"/>
    </location>
</feature>
<feature type="region of interest" description="Disordered" evidence="1">
    <location>
        <begin position="379"/>
        <end position="403"/>
    </location>
</feature>
<dbReference type="InterPro" id="IPR041681">
    <property type="entry name" value="PH_9"/>
</dbReference>
<feature type="region of interest" description="Disordered" evidence="1">
    <location>
        <begin position="302"/>
        <end position="344"/>
    </location>
</feature>
<organism evidence="3 4">
    <name type="scientific">Ceratocystis pirilliformis</name>
    <dbReference type="NCBI Taxonomy" id="259994"/>
    <lineage>
        <taxon>Eukaryota</taxon>
        <taxon>Fungi</taxon>
        <taxon>Dikarya</taxon>
        <taxon>Ascomycota</taxon>
        <taxon>Pezizomycotina</taxon>
        <taxon>Sordariomycetes</taxon>
        <taxon>Hypocreomycetidae</taxon>
        <taxon>Microascales</taxon>
        <taxon>Ceratocystidaceae</taxon>
        <taxon>Ceratocystis</taxon>
    </lineage>
</organism>
<feature type="region of interest" description="Disordered" evidence="1">
    <location>
        <begin position="1"/>
        <end position="40"/>
    </location>
</feature>
<feature type="region of interest" description="Disordered" evidence="1">
    <location>
        <begin position="1969"/>
        <end position="1988"/>
    </location>
</feature>
<dbReference type="InterPro" id="IPR011993">
    <property type="entry name" value="PH-like_dom_sf"/>
</dbReference>
<dbReference type="InterPro" id="IPR035999">
    <property type="entry name" value="Sec7_dom_sf"/>
</dbReference>
<feature type="compositionally biased region" description="Low complexity" evidence="1">
    <location>
        <begin position="1798"/>
        <end position="1810"/>
    </location>
</feature>
<gene>
    <name evidence="3" type="ORF">Cpir12675_001356</name>
</gene>
<feature type="compositionally biased region" description="Pro residues" evidence="1">
    <location>
        <begin position="1129"/>
        <end position="1139"/>
    </location>
</feature>
<accession>A0ABR3ZFV4</accession>
<feature type="compositionally biased region" description="Acidic residues" evidence="1">
    <location>
        <begin position="2280"/>
        <end position="2290"/>
    </location>
</feature>
<feature type="region of interest" description="Disordered" evidence="1">
    <location>
        <begin position="430"/>
        <end position="454"/>
    </location>
</feature>
<dbReference type="InterPro" id="IPR000904">
    <property type="entry name" value="Sec7_dom"/>
</dbReference>
<feature type="compositionally biased region" description="Polar residues" evidence="1">
    <location>
        <begin position="1680"/>
        <end position="1689"/>
    </location>
</feature>
<feature type="compositionally biased region" description="Polar residues" evidence="1">
    <location>
        <begin position="1028"/>
        <end position="1045"/>
    </location>
</feature>
<feature type="compositionally biased region" description="Low complexity" evidence="1">
    <location>
        <begin position="443"/>
        <end position="454"/>
    </location>
</feature>
<feature type="compositionally biased region" description="Polar residues" evidence="1">
    <location>
        <begin position="1203"/>
        <end position="1213"/>
    </location>
</feature>
<dbReference type="Pfam" id="PF15410">
    <property type="entry name" value="PH_9"/>
    <property type="match status" value="1"/>
</dbReference>
<feature type="region of interest" description="Disordered" evidence="1">
    <location>
        <begin position="574"/>
        <end position="623"/>
    </location>
</feature>
<feature type="region of interest" description="Disordered" evidence="1">
    <location>
        <begin position="1276"/>
        <end position="1370"/>
    </location>
</feature>
<dbReference type="PANTHER" id="PTHR10663">
    <property type="entry name" value="GUANYL-NUCLEOTIDE EXCHANGE FACTOR"/>
    <property type="match status" value="1"/>
</dbReference>
<feature type="compositionally biased region" description="Low complexity" evidence="1">
    <location>
        <begin position="585"/>
        <end position="599"/>
    </location>
</feature>
<feature type="compositionally biased region" description="Polar residues" evidence="1">
    <location>
        <begin position="1824"/>
        <end position="1854"/>
    </location>
</feature>
<feature type="region of interest" description="Disordered" evidence="1">
    <location>
        <begin position="885"/>
        <end position="1168"/>
    </location>
</feature>
<feature type="compositionally biased region" description="Low complexity" evidence="1">
    <location>
        <begin position="755"/>
        <end position="772"/>
    </location>
</feature>
<dbReference type="SMART" id="SM00222">
    <property type="entry name" value="Sec7"/>
    <property type="match status" value="1"/>
</dbReference>
<feature type="compositionally biased region" description="Polar residues" evidence="1">
    <location>
        <begin position="977"/>
        <end position="986"/>
    </location>
</feature>
<feature type="compositionally biased region" description="Polar residues" evidence="1">
    <location>
        <begin position="379"/>
        <end position="391"/>
    </location>
</feature>
<dbReference type="EMBL" id="JAWDJO010000021">
    <property type="protein sequence ID" value="KAL1899588.1"/>
    <property type="molecule type" value="Genomic_DNA"/>
</dbReference>
<feature type="region of interest" description="Disordered" evidence="1">
    <location>
        <begin position="1400"/>
        <end position="1424"/>
    </location>
</feature>
<feature type="compositionally biased region" description="Pro residues" evidence="1">
    <location>
        <begin position="951"/>
        <end position="963"/>
    </location>
</feature>
<evidence type="ECO:0000259" key="2">
    <source>
        <dbReference type="PROSITE" id="PS50190"/>
    </source>
</evidence>
<dbReference type="PROSITE" id="PS50190">
    <property type="entry name" value="SEC7"/>
    <property type="match status" value="1"/>
</dbReference>
<comment type="caution">
    <text evidence="3">The sequence shown here is derived from an EMBL/GenBank/DDBJ whole genome shotgun (WGS) entry which is preliminary data.</text>
</comment>
<feature type="region of interest" description="Disordered" evidence="1">
    <location>
        <begin position="2094"/>
        <end position="2127"/>
    </location>
</feature>
<sequence length="2290" mass="243872">MGNRSNYYHRRQPEQINIGPISPARLSFPGPFGQTSSNHDHENELIDDEYLYHQQFSENTTVPTFQPKPQAHRRSLSLDGGFYARTERQTDTQPKTEINAGKRGVLLGFSDTTTMPRPYSSRGAAAGAASVATPIATSTATATITTSTRPHKSLLTRKAKAPLTLPLELSLSTKTTQSSGLKLDWDLTLSPLSASFARGSASALRSAGLATPQKSTFGFDLDFGSTATSAGRGSISTRSVGTSASFNDMASSKRISSIGSFYYEASETFDNQPDFHSADEALSAGAPTSPLRAKVGLSTLATGEESASETTLGEKLSLNNKPGPVVHPGLGPSSVSPGGAAGNSAAATTSIVTLTGSPGSGTSTSSGAQISPVLNHRLQSPEANPSQSNATGSGGISRAASTSKGAVNNNVNSANSLFSTAPVSSNTATIANHRQSSPTKVPISSTSTSTGSTTVTIASTSTTTTTALSAIFSPSSPSSSFPPSPPLSFSPSPSPASASASAVFSTSSLAALPQPQAKKALRKKTREQPAVPQIEPPSSQTLVNTAVASVSSPSAATAASGPPESESCLLDSATITPVSFPPDDSASLPSTSSTGMSTSSHEHDYRDYSRQCDRDRDSHDLSLPARNVTRDSLMTNMLLSLDQFSSVSSSSPAATITNSADILPGSATATHSTVQPISISLASHTRQQPASHLPDYPSSAPFADRTWSCSTSNSPHSAAAATVLAHARTRTRTRANTHGGNSYSSDFDIPDDASSRISSRAGRRSNSSSNFYYPPPSGLGRMSSLRSQHTPPKYQIHSRSGRGSKSSSTNSFDGVYIQAVNNQRWVQNQPAFSTPISTASVDYNLSSSPPQISSTTTAAQFLQQQNQRDHIFLRQAQSAHSFGLSNKVAQRKPSWQVDHDSSFAGEDYDAAPPPAVPGGPRRIARSASSTVPSSSHGGSPHIDTPVTPRTARPPLPPPPPVESPQPSTLERKRSIRSIKSTATNTTRRLDSIKSHQQPHKFETTPPLPAMDGESAPSPNVGYEKTKENASTATPQVQTTQNNGQNPKEKQGFFRRVFGSRAATSSTATATAPSAPQSIESSPVDLPDRTKSQSTPPSRETPPLPHHILQKKTSAFFRRRKKSINDHDAPPPLPMPPPLPTTAMSSSSPPTTTEIPPSVLPANGSGTGTTAAAAAAGAATAAATATATSAKTKTTATPTDSHKTVPSTTATSGPGSVLASGIPLPSSVLTVLPSKFADHPPEPSPVSSLRKVMNPYLKGSPITGVPSSLGLEEYILPSTPERPANRRHSTTPNDHGYKRSFSPEYDPSPTAVIRTVDRDADSVHSTASENANGSHTPRNTKNAHQMVTQNRQRPSARDTSSNKPSFNASGRANSFLNLDQASDGEGEGDASVVAGYASSKNTRRGIGASEIRRRDRSRDASLDDDRRSSVLLPIEGVRQDSSDMNGLVSLASNTANIASAMNIPTIIGGDEKDGALMKPENIDEPDLFVIGDPSDDDRSKAQKIFDGDESFIQREKAAAWMGEEGPVRQRVLRAYIELYDFSNTSIVESLRSVCNRLIFRAETQQVDRILVCFSNRWAACNPKHGFKTIGKLPATGPPSLILDKQTCADIIHVDVIHTICYSIFLLNTDLHMADIEQKMTRSQFVYNTMETIRQALEDSDADYCDQADNLTVKQQEAGFRSSHQAPSKRSSFLPLRPNDNSGFATSLADLDECGVLVKAPFEGSFKAWQSVVEIVLKDIYASIRDARLPLMGAEAGRYLASGNAHQAGGLSVRGMLKRSPSVLSKTPSESQTSIRGRIPDSSSRNSSSRWPSKSRSRPRFGAPGFSSSRTSFDDQNSVWSPSPSSATWSKQSLGRTQTSMSMDSFGSGFARSDFQQSIGFANALSQSIIRDELPGTASIVDDDMKTSMPLLDDESLELAGPPWIKEGLVSHKHHLDGVDKKARDRNWSETFAVIQKGKLSIFSFQPNKSMRQRRNARNTRNKGPITVGGGNWQDNATNLGTFDLRQTLASALPPPGYSRTRPHVWALSLPTGAVHLFQAGTEELVKEFVTTVNYWSARLSTHPLVGGISNIEYGWSSNIVNNSLVTAITESTAGVPSASNTTITDTASTKDGVPSISSRPGSSAAVHGRHASMTNSVRSARSASFDQGFGSIMPSAAMGRGKLPGDRVHITDWSPPTQSMRSSKLGEAEQLASLQTYVRGIEADLQVHNQLRSPMLLAFTPRGANAARAMANWERKSAYLLREIVKFRTYVDCLQQAETRRSEIYAEREHARRAARGELDLSGDDQSDVIP</sequence>
<reference evidence="3 4" key="1">
    <citation type="journal article" date="2024" name="IMA Fungus">
        <title>IMA Genome - F19 : A genome assembly and annotation guide to empower mycologists, including annotated draft genome sequences of Ceratocystis pirilliformis, Diaporthe australafricana, Fusarium ophioides, Paecilomyces lecythidis, and Sporothrix stenoceras.</title>
        <authorList>
            <person name="Aylward J."/>
            <person name="Wilson A.M."/>
            <person name="Visagie C.M."/>
            <person name="Spraker J."/>
            <person name="Barnes I."/>
            <person name="Buitendag C."/>
            <person name="Ceriani C."/>
            <person name="Del Mar Angel L."/>
            <person name="du Plessis D."/>
            <person name="Fuchs T."/>
            <person name="Gasser K."/>
            <person name="Kramer D."/>
            <person name="Li W."/>
            <person name="Munsamy K."/>
            <person name="Piso A."/>
            <person name="Price J.L."/>
            <person name="Sonnekus B."/>
            <person name="Thomas C."/>
            <person name="van der Nest A."/>
            <person name="van Dijk A."/>
            <person name="van Heerden A."/>
            <person name="van Vuuren N."/>
            <person name="Yilmaz N."/>
            <person name="Duong T.A."/>
            <person name="van der Merwe N.A."/>
            <person name="Wingfield M.J."/>
            <person name="Wingfield B.D."/>
        </authorList>
    </citation>
    <scope>NUCLEOTIDE SEQUENCE [LARGE SCALE GENOMIC DNA]</scope>
    <source>
        <strain evidence="3 4">CMW 12675</strain>
    </source>
</reference>
<feature type="compositionally biased region" description="Low complexity" evidence="1">
    <location>
        <begin position="322"/>
        <end position="344"/>
    </location>
</feature>
<feature type="region of interest" description="Disordered" evidence="1">
    <location>
        <begin position="732"/>
        <end position="810"/>
    </location>
</feature>
<feature type="region of interest" description="Disordered" evidence="1">
    <location>
        <begin position="514"/>
        <end position="547"/>
    </location>
</feature>